<evidence type="ECO:0000259" key="4">
    <source>
        <dbReference type="PROSITE" id="PS50041"/>
    </source>
</evidence>
<dbReference type="InterPro" id="IPR033989">
    <property type="entry name" value="CD209-like_CTLD"/>
</dbReference>
<keyword evidence="3" id="KW-0175">Coiled coil</keyword>
<reference evidence="6" key="1">
    <citation type="submission" date="2025-08" db="UniProtKB">
        <authorList>
            <consortium name="RefSeq"/>
        </authorList>
    </citation>
    <scope>IDENTIFICATION</scope>
</reference>
<evidence type="ECO:0000256" key="2">
    <source>
        <dbReference type="ARBA" id="ARBA00023157"/>
    </source>
</evidence>
<dbReference type="PANTHER" id="PTHR22803">
    <property type="entry name" value="MANNOSE, PHOSPHOLIPASE, LECTIN RECEPTOR RELATED"/>
    <property type="match status" value="1"/>
</dbReference>
<organism evidence="5 6">
    <name type="scientific">Pundamilia nyererei</name>
    <dbReference type="NCBI Taxonomy" id="303518"/>
    <lineage>
        <taxon>Eukaryota</taxon>
        <taxon>Metazoa</taxon>
        <taxon>Chordata</taxon>
        <taxon>Craniata</taxon>
        <taxon>Vertebrata</taxon>
        <taxon>Euteleostomi</taxon>
        <taxon>Actinopterygii</taxon>
        <taxon>Neopterygii</taxon>
        <taxon>Teleostei</taxon>
        <taxon>Neoteleostei</taxon>
        <taxon>Acanthomorphata</taxon>
        <taxon>Ovalentaria</taxon>
        <taxon>Cichlomorphae</taxon>
        <taxon>Cichliformes</taxon>
        <taxon>Cichlidae</taxon>
        <taxon>African cichlids</taxon>
        <taxon>Pseudocrenilabrinae</taxon>
        <taxon>Haplochromini</taxon>
        <taxon>Pundamilia</taxon>
    </lineage>
</organism>
<evidence type="ECO:0000256" key="1">
    <source>
        <dbReference type="ARBA" id="ARBA00022734"/>
    </source>
</evidence>
<evidence type="ECO:0000313" key="5">
    <source>
        <dbReference type="Proteomes" id="UP000695023"/>
    </source>
</evidence>
<dbReference type="GO" id="GO:0030246">
    <property type="term" value="F:carbohydrate binding"/>
    <property type="evidence" value="ECO:0007669"/>
    <property type="project" value="UniProtKB-KW"/>
</dbReference>
<evidence type="ECO:0000256" key="3">
    <source>
        <dbReference type="SAM" id="Coils"/>
    </source>
</evidence>
<dbReference type="InterPro" id="IPR016187">
    <property type="entry name" value="CTDL_fold"/>
</dbReference>
<name>A0A9Y3SB18_9CICH</name>
<dbReference type="InterPro" id="IPR018378">
    <property type="entry name" value="C-type_lectin_CS"/>
</dbReference>
<dbReference type="PROSITE" id="PS50041">
    <property type="entry name" value="C_TYPE_LECTIN_2"/>
    <property type="match status" value="1"/>
</dbReference>
<dbReference type="Proteomes" id="UP000695023">
    <property type="component" value="Unplaced"/>
</dbReference>
<dbReference type="Pfam" id="PF00059">
    <property type="entry name" value="Lectin_C"/>
    <property type="match status" value="1"/>
</dbReference>
<proteinExistence type="predicted"/>
<keyword evidence="2" id="KW-1015">Disulfide bond</keyword>
<feature type="domain" description="C-type lectin" evidence="4">
    <location>
        <begin position="59"/>
        <end position="175"/>
    </location>
</feature>
<dbReference type="SMART" id="SM00034">
    <property type="entry name" value="CLECT"/>
    <property type="match status" value="1"/>
</dbReference>
<dbReference type="InterPro" id="IPR001304">
    <property type="entry name" value="C-type_lectin-like"/>
</dbReference>
<keyword evidence="1" id="KW-0430">Lectin</keyword>
<feature type="coiled-coil region" evidence="3">
    <location>
        <begin position="19"/>
        <end position="46"/>
    </location>
</feature>
<dbReference type="Gene3D" id="3.10.100.10">
    <property type="entry name" value="Mannose-Binding Protein A, subunit A"/>
    <property type="match status" value="1"/>
</dbReference>
<dbReference type="AlphaFoldDB" id="A0A9Y3SB18"/>
<evidence type="ECO:0000313" key="6">
    <source>
        <dbReference type="RefSeq" id="XP_005754968.1"/>
    </source>
</evidence>
<dbReference type="RefSeq" id="XP_005754968.1">
    <property type="nucleotide sequence ID" value="XM_005754911.1"/>
</dbReference>
<dbReference type="PROSITE" id="PS00615">
    <property type="entry name" value="C_TYPE_LECTIN_1"/>
    <property type="match status" value="1"/>
</dbReference>
<gene>
    <name evidence="6" type="primary">LOC102197942</name>
</gene>
<dbReference type="GeneID" id="102197942"/>
<protein>
    <submittedName>
        <fullName evidence="6">C-type lectin domain family 4 member E-like</fullName>
    </submittedName>
</protein>
<dbReference type="InterPro" id="IPR016186">
    <property type="entry name" value="C-type_lectin-like/link_sf"/>
</dbReference>
<keyword evidence="5" id="KW-1185">Reference proteome</keyword>
<sequence>MSEERDLQNANVSAMSDQISSITEERDLLQADLTEMTKELERLQSLFNQMKMCPTGWKMFSVCYFFSGISGVWGEARRDCRDKGADLVVIDSSKEQNFLTTIIKENTWIGLTDNGMEGQWKWVDGTPLTLSNWATNEPNNGGSPNSEEDCVHIRAEDRRTWNDISCTASMKWICKKLP</sequence>
<dbReference type="SUPFAM" id="SSF56436">
    <property type="entry name" value="C-type lectin-like"/>
    <property type="match status" value="1"/>
</dbReference>
<dbReference type="CDD" id="cd03590">
    <property type="entry name" value="CLECT_DC-SIGN_like"/>
    <property type="match status" value="1"/>
</dbReference>
<dbReference type="InterPro" id="IPR050111">
    <property type="entry name" value="C-type_lectin/snaclec_domain"/>
</dbReference>
<accession>A0A9Y3SB18</accession>